<dbReference type="GO" id="GO:0046872">
    <property type="term" value="F:metal ion binding"/>
    <property type="evidence" value="ECO:0007669"/>
    <property type="project" value="UniProtKB-UniRule"/>
</dbReference>
<dbReference type="GO" id="GO:0070006">
    <property type="term" value="F:metalloaminopeptidase activity"/>
    <property type="evidence" value="ECO:0007669"/>
    <property type="project" value="UniProtKB-UniRule"/>
</dbReference>
<dbReference type="Pfam" id="PF00557">
    <property type="entry name" value="Peptidase_M24"/>
    <property type="match status" value="1"/>
</dbReference>
<comment type="subunit">
    <text evidence="6">Monomer.</text>
</comment>
<evidence type="ECO:0000256" key="5">
    <source>
        <dbReference type="ARBA" id="ARBA00022801"/>
    </source>
</evidence>
<dbReference type="HAMAP" id="MF_01974">
    <property type="entry name" value="MetAP_1"/>
    <property type="match status" value="1"/>
</dbReference>
<dbReference type="Gene3D" id="3.90.230.10">
    <property type="entry name" value="Creatinase/methionine aminopeptidase superfamily"/>
    <property type="match status" value="1"/>
</dbReference>
<sequence length="260" mass="28487">MRRVAAVSASRKIKLKAPWEIELLRRANVIVMEVLLRLAEESKPGVSTWDLEILADTLCRRRGGRPAFKGYRGYPYALCVSINQEVIHGMPREDKVLREGDIVSYDFGVEYQGYIGDAALTVAVGKVSELAERLMRVTEEALYRGIEKARVGNRVGDISAAIQRHVEGNGFAVIRDFVGHGVGQSLHEPPEVPNFGKPGKGPRLQAGMVLAIEPMVVTGDPGVRILEDGWTAVTRDGGLAAHFEHSVVITARGPEILSRI</sequence>
<comment type="cofactor">
    <cofactor evidence="6">
        <name>Co(2+)</name>
        <dbReference type="ChEBI" id="CHEBI:48828"/>
    </cofactor>
    <cofactor evidence="6">
        <name>Zn(2+)</name>
        <dbReference type="ChEBI" id="CHEBI:29105"/>
    </cofactor>
    <cofactor evidence="6">
        <name>Mn(2+)</name>
        <dbReference type="ChEBI" id="CHEBI:29035"/>
    </cofactor>
    <cofactor evidence="6">
        <name>Fe(2+)</name>
        <dbReference type="ChEBI" id="CHEBI:29033"/>
    </cofactor>
    <text evidence="6">Binds 2 divalent metal cations per subunit. Has a high-affinity and a low affinity metal-binding site. The true nature of the physiological cofactor is under debate. The enzyme is active with cobalt, zinc, manganese or divalent iron ions. Most likely, methionine aminopeptidases function as mononuclear Fe(2+)-metalloproteases under physiological conditions, and the catalytically relevant metal-binding site has been assigned to the histidine-containing high-affinity site.</text>
</comment>
<feature type="binding site" evidence="6">
    <location>
        <position position="106"/>
    </location>
    <ligand>
        <name>a divalent metal cation</name>
        <dbReference type="ChEBI" id="CHEBI:60240"/>
        <label>1</label>
    </ligand>
</feature>
<feature type="binding site" evidence="6">
    <location>
        <position position="213"/>
    </location>
    <ligand>
        <name>a divalent metal cation</name>
        <dbReference type="ChEBI" id="CHEBI:60240"/>
        <label>2</label>
        <note>catalytic</note>
    </ligand>
</feature>
<dbReference type="InterPro" id="IPR036005">
    <property type="entry name" value="Creatinase/aminopeptidase-like"/>
</dbReference>
<dbReference type="GO" id="GO:0004239">
    <property type="term" value="F:initiator methionyl aminopeptidase activity"/>
    <property type="evidence" value="ECO:0007669"/>
    <property type="project" value="UniProtKB-UniRule"/>
</dbReference>
<name>A0A7C3GV79_9BACT</name>
<feature type="binding site" evidence="6">
    <location>
        <position position="180"/>
    </location>
    <ligand>
        <name>a divalent metal cation</name>
        <dbReference type="ChEBI" id="CHEBI:60240"/>
        <label>2</label>
        <note>catalytic</note>
    </ligand>
</feature>
<keyword evidence="2 6" id="KW-0031">Aminopeptidase</keyword>
<comment type="function">
    <text evidence="1 6">Removes the N-terminal methionine from nascent proteins. The N-terminal methionine is often cleaved when the second residue in the primary sequence is small and uncharged (Met-Ala-, Cys, Gly, Pro, Ser, Thr, or Val). Requires deformylation of the N(alpha)-formylated initiator methionine before it can be hydrolyzed.</text>
</comment>
<protein>
    <recommendedName>
        <fullName evidence="6 7">Methionine aminopeptidase</fullName>
        <shortName evidence="6">MAP</shortName>
        <shortName evidence="6">MetAP</shortName>
        <ecNumber evidence="6 7">3.4.11.18</ecNumber>
    </recommendedName>
    <alternativeName>
        <fullName evidence="6">Peptidase M</fullName>
    </alternativeName>
</protein>
<evidence type="ECO:0000256" key="7">
    <source>
        <dbReference type="RuleBase" id="RU003653"/>
    </source>
</evidence>
<dbReference type="PROSITE" id="PS00680">
    <property type="entry name" value="MAP_1"/>
    <property type="match status" value="1"/>
</dbReference>
<evidence type="ECO:0000256" key="1">
    <source>
        <dbReference type="ARBA" id="ARBA00002521"/>
    </source>
</evidence>
<dbReference type="AlphaFoldDB" id="A0A7C3GV79"/>
<dbReference type="GO" id="GO:0005829">
    <property type="term" value="C:cytosol"/>
    <property type="evidence" value="ECO:0007669"/>
    <property type="project" value="TreeGrafter"/>
</dbReference>
<dbReference type="InterPro" id="IPR001714">
    <property type="entry name" value="Pept_M24_MAP"/>
</dbReference>
<dbReference type="InterPro" id="IPR000994">
    <property type="entry name" value="Pept_M24"/>
</dbReference>
<proteinExistence type="inferred from homology"/>
<dbReference type="InterPro" id="IPR002467">
    <property type="entry name" value="Pept_M24A_MAP1"/>
</dbReference>
<dbReference type="PANTHER" id="PTHR43330:SF27">
    <property type="entry name" value="METHIONINE AMINOPEPTIDASE"/>
    <property type="match status" value="1"/>
</dbReference>
<dbReference type="PANTHER" id="PTHR43330">
    <property type="entry name" value="METHIONINE AMINOPEPTIDASE"/>
    <property type="match status" value="1"/>
</dbReference>
<gene>
    <name evidence="6 9" type="primary">map</name>
    <name evidence="9" type="ORF">ENJ40_06355</name>
</gene>
<dbReference type="EMBL" id="DRMH01000080">
    <property type="protein sequence ID" value="HFC98064.1"/>
    <property type="molecule type" value="Genomic_DNA"/>
</dbReference>
<evidence type="ECO:0000256" key="3">
    <source>
        <dbReference type="ARBA" id="ARBA00022670"/>
    </source>
</evidence>
<feature type="binding site" evidence="6">
    <location>
        <position position="117"/>
    </location>
    <ligand>
        <name>a divalent metal cation</name>
        <dbReference type="ChEBI" id="CHEBI:60240"/>
        <label>2</label>
        <note>catalytic</note>
    </ligand>
</feature>
<comment type="caution">
    <text evidence="9">The sequence shown here is derived from an EMBL/GenBank/DDBJ whole genome shotgun (WGS) entry which is preliminary data.</text>
</comment>
<evidence type="ECO:0000259" key="8">
    <source>
        <dbReference type="Pfam" id="PF00557"/>
    </source>
</evidence>
<organism evidence="9">
    <name type="scientific">Thermosulfurimonas dismutans</name>
    <dbReference type="NCBI Taxonomy" id="999894"/>
    <lineage>
        <taxon>Bacteria</taxon>
        <taxon>Pseudomonadati</taxon>
        <taxon>Thermodesulfobacteriota</taxon>
        <taxon>Thermodesulfobacteria</taxon>
        <taxon>Thermodesulfobacteriales</taxon>
        <taxon>Thermodesulfobacteriaceae</taxon>
        <taxon>Thermosulfurimonas</taxon>
    </lineage>
</organism>
<feature type="binding site" evidence="6">
    <location>
        <position position="117"/>
    </location>
    <ligand>
        <name>a divalent metal cation</name>
        <dbReference type="ChEBI" id="CHEBI:60240"/>
        <label>1</label>
    </ligand>
</feature>
<dbReference type="NCBIfam" id="TIGR00500">
    <property type="entry name" value="met_pdase_I"/>
    <property type="match status" value="1"/>
</dbReference>
<dbReference type="CDD" id="cd01086">
    <property type="entry name" value="MetAP1"/>
    <property type="match status" value="1"/>
</dbReference>
<feature type="binding site" evidence="6">
    <location>
        <position position="187"/>
    </location>
    <ligand>
        <name>substrate</name>
    </ligand>
</feature>
<evidence type="ECO:0000256" key="4">
    <source>
        <dbReference type="ARBA" id="ARBA00022723"/>
    </source>
</evidence>
<evidence type="ECO:0000256" key="6">
    <source>
        <dbReference type="HAMAP-Rule" id="MF_01974"/>
    </source>
</evidence>
<feature type="binding site" evidence="6">
    <location>
        <position position="244"/>
    </location>
    <ligand>
        <name>a divalent metal cation</name>
        <dbReference type="ChEBI" id="CHEBI:60240"/>
        <label>1</label>
    </ligand>
</feature>
<feature type="domain" description="Peptidase M24" evidence="8">
    <location>
        <begin position="22"/>
        <end position="251"/>
    </location>
</feature>
<dbReference type="SUPFAM" id="SSF55920">
    <property type="entry name" value="Creatinase/aminopeptidase"/>
    <property type="match status" value="1"/>
</dbReference>
<dbReference type="EC" id="3.4.11.18" evidence="6 7"/>
<comment type="similarity">
    <text evidence="6">Belongs to the peptidase M24A family. Methionine aminopeptidase type 1 subfamily.</text>
</comment>
<accession>A0A7C3GV79</accession>
<reference evidence="9" key="1">
    <citation type="journal article" date="2020" name="mSystems">
        <title>Genome- and Community-Level Interaction Insights into Carbon Utilization and Element Cycling Functions of Hydrothermarchaeota in Hydrothermal Sediment.</title>
        <authorList>
            <person name="Zhou Z."/>
            <person name="Liu Y."/>
            <person name="Xu W."/>
            <person name="Pan J."/>
            <person name="Luo Z.H."/>
            <person name="Li M."/>
        </authorList>
    </citation>
    <scope>NUCLEOTIDE SEQUENCE [LARGE SCALE GENOMIC DNA]</scope>
    <source>
        <strain evidence="9">HyVt-483</strain>
    </source>
</reference>
<feature type="binding site" evidence="6">
    <location>
        <position position="244"/>
    </location>
    <ligand>
        <name>a divalent metal cation</name>
        <dbReference type="ChEBI" id="CHEBI:60240"/>
        <label>2</label>
        <note>catalytic</note>
    </ligand>
</feature>
<evidence type="ECO:0000256" key="2">
    <source>
        <dbReference type="ARBA" id="ARBA00022438"/>
    </source>
</evidence>
<feature type="binding site" evidence="6">
    <location>
        <position position="88"/>
    </location>
    <ligand>
        <name>substrate</name>
    </ligand>
</feature>
<keyword evidence="5 6" id="KW-0378">Hydrolase</keyword>
<evidence type="ECO:0000313" key="9">
    <source>
        <dbReference type="EMBL" id="HFC98064.1"/>
    </source>
</evidence>
<comment type="catalytic activity">
    <reaction evidence="6 7">
        <text>Release of N-terminal amino acids, preferentially methionine, from peptides and arylamides.</text>
        <dbReference type="EC" id="3.4.11.18"/>
    </reaction>
</comment>
<dbReference type="PRINTS" id="PR00599">
    <property type="entry name" value="MAPEPTIDASE"/>
</dbReference>
<keyword evidence="3 6" id="KW-0645">Protease</keyword>
<dbReference type="GO" id="GO:0006508">
    <property type="term" value="P:proteolysis"/>
    <property type="evidence" value="ECO:0007669"/>
    <property type="project" value="UniProtKB-KW"/>
</dbReference>
<dbReference type="Proteomes" id="UP000886043">
    <property type="component" value="Unassembled WGS sequence"/>
</dbReference>
<keyword evidence="4 6" id="KW-0479">Metal-binding</keyword>